<accession>A0A8X6QXQ1</accession>
<evidence type="ECO:0000313" key="2">
    <source>
        <dbReference type="Proteomes" id="UP000887013"/>
    </source>
</evidence>
<name>A0A8X6QXQ1_NEPPI</name>
<sequence length="90" mass="10337">MHVYRTGKANIISNSEKNRKSNAKWRKGKNNYWPIVCSYELEEVGLSVIQEDGPNLINLYFTKYELGMKSLGTEVVKEAVPKFCLPLLGW</sequence>
<proteinExistence type="predicted"/>
<dbReference type="EMBL" id="BMAW01038283">
    <property type="protein sequence ID" value="GFU51584.1"/>
    <property type="molecule type" value="Genomic_DNA"/>
</dbReference>
<comment type="caution">
    <text evidence="1">The sequence shown here is derived from an EMBL/GenBank/DDBJ whole genome shotgun (WGS) entry which is preliminary data.</text>
</comment>
<protein>
    <submittedName>
        <fullName evidence="1">Uncharacterized protein</fullName>
    </submittedName>
</protein>
<keyword evidence="2" id="KW-1185">Reference proteome</keyword>
<gene>
    <name evidence="1" type="ORF">NPIL_15191</name>
</gene>
<organism evidence="1 2">
    <name type="scientific">Nephila pilipes</name>
    <name type="common">Giant wood spider</name>
    <name type="synonym">Nephila maculata</name>
    <dbReference type="NCBI Taxonomy" id="299642"/>
    <lineage>
        <taxon>Eukaryota</taxon>
        <taxon>Metazoa</taxon>
        <taxon>Ecdysozoa</taxon>
        <taxon>Arthropoda</taxon>
        <taxon>Chelicerata</taxon>
        <taxon>Arachnida</taxon>
        <taxon>Araneae</taxon>
        <taxon>Araneomorphae</taxon>
        <taxon>Entelegynae</taxon>
        <taxon>Araneoidea</taxon>
        <taxon>Nephilidae</taxon>
        <taxon>Nephila</taxon>
    </lineage>
</organism>
<dbReference type="AlphaFoldDB" id="A0A8X6QXQ1"/>
<dbReference type="Proteomes" id="UP000887013">
    <property type="component" value="Unassembled WGS sequence"/>
</dbReference>
<reference evidence="1" key="1">
    <citation type="submission" date="2020-08" db="EMBL/GenBank/DDBJ databases">
        <title>Multicomponent nature underlies the extraordinary mechanical properties of spider dragline silk.</title>
        <authorList>
            <person name="Kono N."/>
            <person name="Nakamura H."/>
            <person name="Mori M."/>
            <person name="Yoshida Y."/>
            <person name="Ohtoshi R."/>
            <person name="Malay A.D."/>
            <person name="Moran D.A.P."/>
            <person name="Tomita M."/>
            <person name="Numata K."/>
            <person name="Arakawa K."/>
        </authorList>
    </citation>
    <scope>NUCLEOTIDE SEQUENCE</scope>
</reference>
<evidence type="ECO:0000313" key="1">
    <source>
        <dbReference type="EMBL" id="GFU51584.1"/>
    </source>
</evidence>